<dbReference type="AlphaFoldDB" id="A0A2T5Y9S5"/>
<sequence>MYHGILPSPEKCWICVPECVENVVQSVKNTRIWNTAACALKLAAAVNRPVSRRSKLYMLKSVIF</sequence>
<evidence type="ECO:0000313" key="2">
    <source>
        <dbReference type="Proteomes" id="UP000244225"/>
    </source>
</evidence>
<dbReference type="EMBL" id="QBKI01000013">
    <property type="protein sequence ID" value="PTX13105.1"/>
    <property type="molecule type" value="Genomic_DNA"/>
</dbReference>
<accession>A0A2T5Y9S5</accession>
<keyword evidence="2" id="KW-1185">Reference proteome</keyword>
<dbReference type="Proteomes" id="UP000244225">
    <property type="component" value="Unassembled WGS sequence"/>
</dbReference>
<comment type="caution">
    <text evidence="1">The sequence shown here is derived from an EMBL/GenBank/DDBJ whole genome shotgun (WGS) entry which is preliminary data.</text>
</comment>
<evidence type="ECO:0000313" key="1">
    <source>
        <dbReference type="EMBL" id="PTX13105.1"/>
    </source>
</evidence>
<name>A0A2T5Y9S5_9BACT</name>
<proteinExistence type="predicted"/>
<organism evidence="1 2">
    <name type="scientific">Pontibacter mucosus</name>
    <dbReference type="NCBI Taxonomy" id="1649266"/>
    <lineage>
        <taxon>Bacteria</taxon>
        <taxon>Pseudomonadati</taxon>
        <taxon>Bacteroidota</taxon>
        <taxon>Cytophagia</taxon>
        <taxon>Cytophagales</taxon>
        <taxon>Hymenobacteraceae</taxon>
        <taxon>Pontibacter</taxon>
    </lineage>
</organism>
<reference evidence="1 2" key="1">
    <citation type="submission" date="2018-04" db="EMBL/GenBank/DDBJ databases">
        <title>Genomic Encyclopedia of Archaeal and Bacterial Type Strains, Phase II (KMG-II): from individual species to whole genera.</title>
        <authorList>
            <person name="Goeker M."/>
        </authorList>
    </citation>
    <scope>NUCLEOTIDE SEQUENCE [LARGE SCALE GENOMIC DNA]</scope>
    <source>
        <strain evidence="1 2">DSM 100162</strain>
    </source>
</reference>
<protein>
    <submittedName>
        <fullName evidence="1">Uncharacterized protein</fullName>
    </submittedName>
</protein>
<gene>
    <name evidence="1" type="ORF">C8N40_11327</name>
</gene>